<dbReference type="PATRIC" id="fig|1053219.3.peg.5537"/>
<protein>
    <submittedName>
        <fullName evidence="1">Uncharacterized protein</fullName>
    </submittedName>
</protein>
<dbReference type="HOGENOM" id="CLU_1764273_0_0_9"/>
<comment type="caution">
    <text evidence="1">The sequence shown here is derived from an EMBL/GenBank/DDBJ whole genome shotgun (WGS) entry which is preliminary data.</text>
</comment>
<dbReference type="EMBL" id="AHEN01000051">
    <property type="protein sequence ID" value="EJQ92951.1"/>
    <property type="molecule type" value="Genomic_DNA"/>
</dbReference>
<organism evidence="1 2">
    <name type="scientific">Bacillus cereus MC67</name>
    <dbReference type="NCBI Taxonomy" id="1053219"/>
    <lineage>
        <taxon>Bacteria</taxon>
        <taxon>Bacillati</taxon>
        <taxon>Bacillota</taxon>
        <taxon>Bacilli</taxon>
        <taxon>Bacillales</taxon>
        <taxon>Bacillaceae</taxon>
        <taxon>Bacillus</taxon>
        <taxon>Bacillus cereus group</taxon>
    </lineage>
</organism>
<dbReference type="RefSeq" id="WP_002162108.1">
    <property type="nucleotide sequence ID" value="NZ_JH792115.1"/>
</dbReference>
<proteinExistence type="predicted"/>
<gene>
    <name evidence="1" type="ORF">II3_05405</name>
</gene>
<dbReference type="AlphaFoldDB" id="J8E7I3"/>
<accession>J8E7I3</accession>
<name>J8E7I3_BACCE</name>
<evidence type="ECO:0000313" key="1">
    <source>
        <dbReference type="EMBL" id="EJQ92951.1"/>
    </source>
</evidence>
<reference evidence="1 2" key="1">
    <citation type="submission" date="2012-04" db="EMBL/GenBank/DDBJ databases">
        <title>The Genome Sequence of Bacillus cereus MC67.</title>
        <authorList>
            <consortium name="The Broad Institute Genome Sequencing Platform"/>
            <consortium name="The Broad Institute Genome Sequencing Center for Infectious Disease"/>
            <person name="Feldgarden M."/>
            <person name="Van der Auwera G.A."/>
            <person name="Mahillon J."/>
            <person name="Duprez V."/>
            <person name="Timmery S."/>
            <person name="Mattelet C."/>
            <person name="Dierick K."/>
            <person name="Sun M."/>
            <person name="Yu Z."/>
            <person name="Zhu L."/>
            <person name="Hu X."/>
            <person name="Shank E.B."/>
            <person name="Swiecicka I."/>
            <person name="Hansen B.M."/>
            <person name="Andrup L."/>
            <person name="Young S.K."/>
            <person name="Zeng Q."/>
            <person name="Gargeya S."/>
            <person name="Fitzgerald M."/>
            <person name="Haas B."/>
            <person name="Abouelleil A."/>
            <person name="Alvarado L."/>
            <person name="Arachchi H.M."/>
            <person name="Berlin A."/>
            <person name="Chapman S.B."/>
            <person name="Goldberg J."/>
            <person name="Griggs A."/>
            <person name="Gujja S."/>
            <person name="Hansen M."/>
            <person name="Howarth C."/>
            <person name="Imamovic A."/>
            <person name="Larimer J."/>
            <person name="McCowen C."/>
            <person name="Montmayeur A."/>
            <person name="Murphy C."/>
            <person name="Neiman D."/>
            <person name="Pearson M."/>
            <person name="Priest M."/>
            <person name="Roberts A."/>
            <person name="Saif S."/>
            <person name="Shea T."/>
            <person name="Sisk P."/>
            <person name="Sykes S."/>
            <person name="Wortman J."/>
            <person name="Nusbaum C."/>
            <person name="Birren B."/>
        </authorList>
    </citation>
    <scope>NUCLEOTIDE SEQUENCE [LARGE SCALE GENOMIC DNA]</scope>
    <source>
        <strain evidence="1 2">MC67</strain>
    </source>
</reference>
<dbReference type="Proteomes" id="UP000006997">
    <property type="component" value="Unassembled WGS sequence"/>
</dbReference>
<sequence>MIEIKQVKVGRDQKNSLFVLNGEGDIILSTEKKSILDSWCSLLGIKIPTNVKVTDVDNVHITTYKIEKTVICKEFMSKNEVPTRVSPCLTFVPMRNCNEYMEVIAYVHIDEKVTTIYIPNETSNSFVELYAEDIEESSKELPFLNYNL</sequence>
<evidence type="ECO:0000313" key="2">
    <source>
        <dbReference type="Proteomes" id="UP000006997"/>
    </source>
</evidence>